<evidence type="ECO:0000256" key="7">
    <source>
        <dbReference type="ARBA" id="ARBA00022849"/>
    </source>
</evidence>
<dbReference type="GO" id="GO:0015105">
    <property type="term" value="F:arsenite transmembrane transporter activity"/>
    <property type="evidence" value="ECO:0007669"/>
    <property type="project" value="InterPro"/>
</dbReference>
<gene>
    <name evidence="12" type="ORF">MBOT_32050</name>
</gene>
<feature type="transmembrane region" description="Helical" evidence="10">
    <location>
        <begin position="307"/>
        <end position="330"/>
    </location>
</feature>
<dbReference type="PANTHER" id="PTHR43302:SF5">
    <property type="entry name" value="TRANSPORTER ARSB-RELATED"/>
    <property type="match status" value="1"/>
</dbReference>
<keyword evidence="5" id="KW-1003">Cell membrane</keyword>
<dbReference type="PANTHER" id="PTHR43302">
    <property type="entry name" value="TRANSPORTER ARSB-RELATED"/>
    <property type="match status" value="1"/>
</dbReference>
<evidence type="ECO:0000256" key="10">
    <source>
        <dbReference type="SAM" id="Phobius"/>
    </source>
</evidence>
<comment type="caution">
    <text evidence="12">The sequence shown here is derived from an EMBL/GenBank/DDBJ whole genome shotgun (WGS) entry which is preliminary data.</text>
</comment>
<protein>
    <submittedName>
        <fullName evidence="12">Arsenic transporter</fullName>
    </submittedName>
</protein>
<sequence>MMSAIGAETWSVAGLLTVLAWAVIRPFGWSEAVIAVPVASILVTVGVISPTDACSELTELAPVIGFLAAVLVLARLCAHEGLFSWCGTAMARMARGQPDRLLTSVFVVASLVTAVFSLDATVVLLTPVVFATAARLAARARPHVYACTHLSNTGSLLLPVSNLTNLLAFHASGLSFLRFASLMALPWLIAIITEFAVFRYFFRRDLVAAPAPSETPEPSAPPWFALATLSATLAGFAITSTLGVNPAWAAAAGALVMTARAIRCRRLRLTSIIGAADPPFLAFVLALALVVHAVIDNGLDDTIDGWLPHTGGLTGLLGIAAVAAVAANLISNLPAVLVLLPLTAAGGPAAVLAVLIGVNIGPNLTYTGSLATMLWRRVLHQHDHATSLTEFTRLSVLTTPAALLAALVALWASLHLFGS</sequence>
<feature type="transmembrane region" description="Helical" evidence="10">
    <location>
        <begin position="63"/>
        <end position="85"/>
    </location>
</feature>
<dbReference type="Pfam" id="PF03600">
    <property type="entry name" value="CitMHS"/>
    <property type="match status" value="1"/>
</dbReference>
<reference evidence="12 13" key="1">
    <citation type="journal article" date="2019" name="Emerg. Microbes Infect.">
        <title>Comprehensive subspecies identification of 175 nontuberculous mycobacteria species based on 7547 genomic profiles.</title>
        <authorList>
            <person name="Matsumoto Y."/>
            <person name="Kinjo T."/>
            <person name="Motooka D."/>
            <person name="Nabeya D."/>
            <person name="Jung N."/>
            <person name="Uechi K."/>
            <person name="Horii T."/>
            <person name="Iida T."/>
            <person name="Fujita J."/>
            <person name="Nakamura S."/>
        </authorList>
    </citation>
    <scope>NUCLEOTIDE SEQUENCE [LARGE SCALE GENOMIC DNA]</scope>
    <source>
        <strain evidence="12 13">JCM 17322</strain>
    </source>
</reference>
<dbReference type="GO" id="GO:0005886">
    <property type="term" value="C:plasma membrane"/>
    <property type="evidence" value="ECO:0007669"/>
    <property type="project" value="UniProtKB-SubCell"/>
</dbReference>
<dbReference type="PRINTS" id="PR00758">
    <property type="entry name" value="ARSENICPUMP"/>
</dbReference>
<keyword evidence="8 10" id="KW-1133">Transmembrane helix</keyword>
<evidence type="ECO:0000256" key="5">
    <source>
        <dbReference type="ARBA" id="ARBA00022475"/>
    </source>
</evidence>
<evidence type="ECO:0000256" key="8">
    <source>
        <dbReference type="ARBA" id="ARBA00022989"/>
    </source>
</evidence>
<keyword evidence="7" id="KW-0059">Arsenical resistance</keyword>
<evidence type="ECO:0000259" key="11">
    <source>
        <dbReference type="Pfam" id="PF03600"/>
    </source>
</evidence>
<accession>A0A7I9Y1F1</accession>
<keyword evidence="4" id="KW-0813">Transport</keyword>
<evidence type="ECO:0000256" key="4">
    <source>
        <dbReference type="ARBA" id="ARBA00022448"/>
    </source>
</evidence>
<feature type="transmembrane region" description="Helical" evidence="10">
    <location>
        <begin position="32"/>
        <end position="51"/>
    </location>
</feature>
<comment type="similarity">
    <text evidence="3">Belongs to the CitM (TC 2.A.11) transporter family.</text>
</comment>
<evidence type="ECO:0000256" key="2">
    <source>
        <dbReference type="ARBA" id="ARBA00006433"/>
    </source>
</evidence>
<dbReference type="GO" id="GO:0046685">
    <property type="term" value="P:response to arsenic-containing substance"/>
    <property type="evidence" value="ECO:0007669"/>
    <property type="project" value="UniProtKB-KW"/>
</dbReference>
<dbReference type="EMBL" id="BLKW01000004">
    <property type="protein sequence ID" value="GFG75840.1"/>
    <property type="molecule type" value="Genomic_DNA"/>
</dbReference>
<comment type="similarity">
    <text evidence="2">Belongs to the ArsB family.</text>
</comment>
<dbReference type="InterPro" id="IPR004680">
    <property type="entry name" value="Cit_transptr-like_dom"/>
</dbReference>
<evidence type="ECO:0000256" key="1">
    <source>
        <dbReference type="ARBA" id="ARBA00004651"/>
    </source>
</evidence>
<dbReference type="InterPro" id="IPR000802">
    <property type="entry name" value="Arsenical_pump_ArsB"/>
</dbReference>
<feature type="transmembrane region" description="Helical" evidence="10">
    <location>
        <begin position="337"/>
        <end position="360"/>
    </location>
</feature>
<comment type="subcellular location">
    <subcellularLocation>
        <location evidence="1">Cell membrane</location>
        <topology evidence="1">Multi-pass membrane protein</topology>
    </subcellularLocation>
</comment>
<evidence type="ECO:0000256" key="6">
    <source>
        <dbReference type="ARBA" id="ARBA00022692"/>
    </source>
</evidence>
<feature type="transmembrane region" description="Helical" evidence="10">
    <location>
        <begin position="269"/>
        <end position="295"/>
    </location>
</feature>
<feature type="transmembrane region" description="Helical" evidence="10">
    <location>
        <begin position="105"/>
        <end position="131"/>
    </location>
</feature>
<proteinExistence type="inferred from homology"/>
<evidence type="ECO:0000256" key="9">
    <source>
        <dbReference type="ARBA" id="ARBA00023136"/>
    </source>
</evidence>
<dbReference type="AlphaFoldDB" id="A0A7I9Y1F1"/>
<keyword evidence="6 10" id="KW-0812">Transmembrane</keyword>
<name>A0A7I9Y1F1_9MYCO</name>
<feature type="domain" description="Citrate transporter-like" evidence="11">
    <location>
        <begin position="23"/>
        <end position="350"/>
    </location>
</feature>
<keyword evidence="13" id="KW-1185">Reference proteome</keyword>
<keyword evidence="9 10" id="KW-0472">Membrane</keyword>
<feature type="transmembrane region" description="Helical" evidence="10">
    <location>
        <begin position="397"/>
        <end position="417"/>
    </location>
</feature>
<feature type="transmembrane region" description="Helical" evidence="10">
    <location>
        <begin position="179"/>
        <end position="202"/>
    </location>
</feature>
<evidence type="ECO:0000313" key="12">
    <source>
        <dbReference type="EMBL" id="GFG75840.1"/>
    </source>
</evidence>
<dbReference type="Proteomes" id="UP000465361">
    <property type="component" value="Unassembled WGS sequence"/>
</dbReference>
<evidence type="ECO:0000256" key="3">
    <source>
        <dbReference type="ARBA" id="ARBA00009843"/>
    </source>
</evidence>
<organism evidence="12 13">
    <name type="scientific">Mycobacterium botniense</name>
    <dbReference type="NCBI Taxonomy" id="84962"/>
    <lineage>
        <taxon>Bacteria</taxon>
        <taxon>Bacillati</taxon>
        <taxon>Actinomycetota</taxon>
        <taxon>Actinomycetes</taxon>
        <taxon>Mycobacteriales</taxon>
        <taxon>Mycobacteriaceae</taxon>
        <taxon>Mycobacterium</taxon>
    </lineage>
</organism>
<evidence type="ECO:0000313" key="13">
    <source>
        <dbReference type="Proteomes" id="UP000465361"/>
    </source>
</evidence>